<gene>
    <name evidence="7" type="ORF">H8708_03760</name>
</gene>
<evidence type="ECO:0000256" key="3">
    <source>
        <dbReference type="ARBA" id="ARBA00022692"/>
    </source>
</evidence>
<evidence type="ECO:0000256" key="4">
    <source>
        <dbReference type="ARBA" id="ARBA00022989"/>
    </source>
</evidence>
<comment type="subcellular location">
    <subcellularLocation>
        <location evidence="1">Membrane</location>
        <topology evidence="1">Multi-pass membrane protein</topology>
    </subcellularLocation>
</comment>
<keyword evidence="4 6" id="KW-1133">Transmembrane helix</keyword>
<evidence type="ECO:0000256" key="2">
    <source>
        <dbReference type="ARBA" id="ARBA00022448"/>
    </source>
</evidence>
<evidence type="ECO:0000256" key="1">
    <source>
        <dbReference type="ARBA" id="ARBA00004141"/>
    </source>
</evidence>
<dbReference type="InterPro" id="IPR004813">
    <property type="entry name" value="OPT"/>
</dbReference>
<reference evidence="7 8" key="1">
    <citation type="submission" date="2020-08" db="EMBL/GenBank/DDBJ databases">
        <title>Genome public.</title>
        <authorList>
            <person name="Liu C."/>
            <person name="Sun Q."/>
        </authorList>
    </citation>
    <scope>NUCLEOTIDE SEQUENCE [LARGE SCALE GENOMIC DNA]</scope>
    <source>
        <strain evidence="7 8">BX10</strain>
    </source>
</reference>
<proteinExistence type="predicted"/>
<sequence>MEPGKIVDARTLKASDHVKALDPVLLVITALTACLGAIIGLELITRVGVTQNTSITGALLAVVLSMIPLPLFKRFRNIHAQNLVQTSISGATYAAANAMIMPIGVPVLMGRSDLMFPMLIGATLATIVDGFLIYKVFDSPMFVATNPFPSGIATSETILALANRGKRSLLLFVGMAAGAGGKMFGIPMDLFGVSWFGNVAAMTAFAIGSLVKGSVIPAWTAAISADGTAPVMISYLPHGIMIGAGLVSLVQAALMLFKRSEKTKKSQDEMNCSVTMDSMRKTLTTGFLAYLAIALFLALITGIYTEMGIVQLIIWILFAAFAAIASELVVGLSAMHSGWFPAMATALIFLMVGIMMGFPPLALGILVAYTAATGPAFTDMATDLKAGWILRGRGVNREFELAGRKQQFISEMVGYLVAFVMVALMAKTYFSQDLFVPTARTYIATIEAGANFEIAKWLVIWAIPGAIIQILGGHRQLGILFATGLLIGNTLNGLTVFVALAIRVAALKWKKKQAQDLLYILGAGCIAGSALYSFFSSTLKLADVKKK</sequence>
<dbReference type="Pfam" id="PF03169">
    <property type="entry name" value="OPT"/>
    <property type="match status" value="2"/>
</dbReference>
<evidence type="ECO:0000313" key="8">
    <source>
        <dbReference type="Proteomes" id="UP000647491"/>
    </source>
</evidence>
<feature type="transmembrane region" description="Helical" evidence="6">
    <location>
        <begin position="347"/>
        <end position="372"/>
    </location>
</feature>
<keyword evidence="2" id="KW-0813">Transport</keyword>
<feature type="transmembrane region" description="Helical" evidence="6">
    <location>
        <begin position="450"/>
        <end position="471"/>
    </location>
</feature>
<keyword evidence="8" id="KW-1185">Reference proteome</keyword>
<evidence type="ECO:0000313" key="7">
    <source>
        <dbReference type="EMBL" id="MBC8598353.1"/>
    </source>
</evidence>
<comment type="caution">
    <text evidence="7">The sequence shown here is derived from an EMBL/GenBank/DDBJ whole genome shotgun (WGS) entry which is preliminary data.</text>
</comment>
<protein>
    <submittedName>
        <fullName evidence="7">OPT/YSL family transporter</fullName>
    </submittedName>
</protein>
<feature type="transmembrane region" description="Helical" evidence="6">
    <location>
        <begin position="20"/>
        <end position="41"/>
    </location>
</feature>
<feature type="transmembrane region" description="Helical" evidence="6">
    <location>
        <begin position="312"/>
        <end position="335"/>
    </location>
</feature>
<dbReference type="EMBL" id="JACRTJ010000008">
    <property type="protein sequence ID" value="MBC8598353.1"/>
    <property type="molecule type" value="Genomic_DNA"/>
</dbReference>
<dbReference type="PROSITE" id="PS51257">
    <property type="entry name" value="PROKAR_LIPOPROTEIN"/>
    <property type="match status" value="1"/>
</dbReference>
<keyword evidence="3 6" id="KW-0812">Transmembrane</keyword>
<dbReference type="Proteomes" id="UP000647491">
    <property type="component" value="Unassembled WGS sequence"/>
</dbReference>
<accession>A0ABR7NQF9</accession>
<feature type="transmembrane region" description="Helical" evidence="6">
    <location>
        <begin position="412"/>
        <end position="430"/>
    </location>
</feature>
<feature type="transmembrane region" description="Helical" evidence="6">
    <location>
        <begin position="287"/>
        <end position="306"/>
    </location>
</feature>
<name>A0ABR7NQF9_9FIRM</name>
<feature type="transmembrane region" description="Helical" evidence="6">
    <location>
        <begin position="53"/>
        <end position="72"/>
    </location>
</feature>
<organism evidence="7 8">
    <name type="scientific">Enterocloster hominis</name>
    <name type="common">ex Liu et al. 2021</name>
    <dbReference type="NCBI Taxonomy" id="2763663"/>
    <lineage>
        <taxon>Bacteria</taxon>
        <taxon>Bacillati</taxon>
        <taxon>Bacillota</taxon>
        <taxon>Clostridia</taxon>
        <taxon>Lachnospirales</taxon>
        <taxon>Lachnospiraceae</taxon>
        <taxon>Enterocloster</taxon>
    </lineage>
</organism>
<feature type="transmembrane region" description="Helical" evidence="6">
    <location>
        <begin position="84"/>
        <end position="108"/>
    </location>
</feature>
<feature type="transmembrane region" description="Helical" evidence="6">
    <location>
        <begin position="114"/>
        <end position="134"/>
    </location>
</feature>
<feature type="transmembrane region" description="Helical" evidence="6">
    <location>
        <begin position="517"/>
        <end position="535"/>
    </location>
</feature>
<feature type="transmembrane region" description="Helical" evidence="6">
    <location>
        <begin position="477"/>
        <end position="505"/>
    </location>
</feature>
<evidence type="ECO:0000256" key="6">
    <source>
        <dbReference type="SAM" id="Phobius"/>
    </source>
</evidence>
<feature type="transmembrane region" description="Helical" evidence="6">
    <location>
        <begin position="169"/>
        <end position="188"/>
    </location>
</feature>
<feature type="transmembrane region" description="Helical" evidence="6">
    <location>
        <begin position="235"/>
        <end position="257"/>
    </location>
</feature>
<evidence type="ECO:0000256" key="5">
    <source>
        <dbReference type="ARBA" id="ARBA00023136"/>
    </source>
</evidence>
<keyword evidence="5 6" id="KW-0472">Membrane</keyword>